<keyword evidence="1" id="KW-0472">Membrane</keyword>
<feature type="transmembrane region" description="Helical" evidence="1">
    <location>
        <begin position="53"/>
        <end position="75"/>
    </location>
</feature>
<dbReference type="AlphaFoldDB" id="A0A345Z4L2"/>
<dbReference type="RefSeq" id="WP_115558436.1">
    <property type="nucleotide sequence ID" value="NZ_CP031376.1"/>
</dbReference>
<dbReference type="OrthoDB" id="388175at2"/>
<feature type="transmembrane region" description="Helical" evidence="1">
    <location>
        <begin position="176"/>
        <end position="197"/>
    </location>
</feature>
<proteinExistence type="predicted"/>
<dbReference type="KEGG" id="salx:SALLE_v1c08710"/>
<dbReference type="Proteomes" id="UP000254792">
    <property type="component" value="Chromosome"/>
</dbReference>
<evidence type="ECO:0000256" key="1">
    <source>
        <dbReference type="SAM" id="Phobius"/>
    </source>
</evidence>
<gene>
    <name evidence="2" type="ORF">SALLE_v1c08710</name>
</gene>
<dbReference type="EMBL" id="CP031376">
    <property type="protein sequence ID" value="AXK51541.1"/>
    <property type="molecule type" value="Genomic_DNA"/>
</dbReference>
<evidence type="ECO:0000313" key="3">
    <source>
        <dbReference type="Proteomes" id="UP000254792"/>
    </source>
</evidence>
<evidence type="ECO:0000313" key="2">
    <source>
        <dbReference type="EMBL" id="AXK51541.1"/>
    </source>
</evidence>
<feature type="transmembrane region" description="Helical" evidence="1">
    <location>
        <begin position="110"/>
        <end position="130"/>
    </location>
</feature>
<keyword evidence="3" id="KW-1185">Reference proteome</keyword>
<feature type="transmembrane region" description="Helical" evidence="1">
    <location>
        <begin position="527"/>
        <end position="547"/>
    </location>
</feature>
<feature type="transmembrane region" description="Helical" evidence="1">
    <location>
        <begin position="21"/>
        <end position="41"/>
    </location>
</feature>
<keyword evidence="1" id="KW-1133">Transmembrane helix</keyword>
<keyword evidence="1" id="KW-0812">Transmembrane</keyword>
<evidence type="ECO:0008006" key="4">
    <source>
        <dbReference type="Google" id="ProtNLM"/>
    </source>
</evidence>
<sequence length="558" mass="65337">MEYKFKVIFKFSLSRILKSKAFIVVTSIFFLILSLMMIIAMKNSDNILKKTEAWMIVIILFSMFWLSFVNINSIVKISISDLRNGIQGLENRRGVKDSTIFFAKFLPLKIVTSTFIFCVFLIFTFFTLVFPVSMQGFIIRNLAVGVFSLFTFDLIIFGLTIWISSATRSMKKSISFCWMVMIFFMLFPILGPGGFFLSMDKEIENQYNPYLKYQQSLRNTQNQDDNFLTELSKSAADLKTVLESNITREGRYKDDAPDSDYLIKLFLDRGMLTFFGDLIEKEVFSESINFYLQNFGWTLESLRIKVDEESIKKELQDNLFYQFTKSVNIKSKGNKEKHWKNSYFYKNSSSNYNKSQQLNEVINNLDNLKNNGFEISAKETKALKKSIRNIYQSEFSPYSNKLVIETRSNTRPLKYDFFSNYHIWIQYSNYSPGSYLFNMINYSLIKDLKPLSYFDQSLSLKVNGRANFLLNPFMWYYETIYFSGNNNIDTNSLISKNLAMSINEFNYYTYKSNGDLKFGKRPFSTTASYILLFSFGALFSYLGYWAFIRPNDLKKNSE</sequence>
<name>A0A345Z4L2_9MOLU</name>
<reference evidence="2 3" key="1">
    <citation type="submission" date="2018-07" db="EMBL/GenBank/DDBJ databases">
        <title>Complete genome sequence of Spiroplasma alleghenense PLHS-1 (ATCC 51752).</title>
        <authorList>
            <person name="Chou L."/>
            <person name="Lee T.-Y."/>
            <person name="Tsai Y.-M."/>
            <person name="Kuo C.-H."/>
        </authorList>
    </citation>
    <scope>NUCLEOTIDE SEQUENCE [LARGE SCALE GENOMIC DNA]</scope>
    <source>
        <strain evidence="2 3">PLHS-1</strain>
    </source>
</reference>
<organism evidence="2 3">
    <name type="scientific">Spiroplasma alleghenense</name>
    <dbReference type="NCBI Taxonomy" id="216931"/>
    <lineage>
        <taxon>Bacteria</taxon>
        <taxon>Bacillati</taxon>
        <taxon>Mycoplasmatota</taxon>
        <taxon>Mollicutes</taxon>
        <taxon>Entomoplasmatales</taxon>
        <taxon>Spiroplasmataceae</taxon>
        <taxon>Spiroplasma</taxon>
    </lineage>
</organism>
<accession>A0A345Z4L2</accession>
<feature type="transmembrane region" description="Helical" evidence="1">
    <location>
        <begin position="142"/>
        <end position="164"/>
    </location>
</feature>
<protein>
    <recommendedName>
        <fullName evidence="4">ABC transporter permease</fullName>
    </recommendedName>
</protein>